<organism evidence="12 13">
    <name type="scientific">Clupea harengus</name>
    <name type="common">Atlantic herring</name>
    <dbReference type="NCBI Taxonomy" id="7950"/>
    <lineage>
        <taxon>Eukaryota</taxon>
        <taxon>Metazoa</taxon>
        <taxon>Chordata</taxon>
        <taxon>Craniata</taxon>
        <taxon>Vertebrata</taxon>
        <taxon>Euteleostomi</taxon>
        <taxon>Actinopterygii</taxon>
        <taxon>Neopterygii</taxon>
        <taxon>Teleostei</taxon>
        <taxon>Clupei</taxon>
        <taxon>Clupeiformes</taxon>
        <taxon>Clupeoidei</taxon>
        <taxon>Clupeidae</taxon>
        <taxon>Clupea</taxon>
    </lineage>
</organism>
<dbReference type="GO" id="GO:0004577">
    <property type="term" value="F:N-acetylglucosaminyldiphosphodolichol N-acetylglucosaminyltransferase activity"/>
    <property type="evidence" value="ECO:0007669"/>
    <property type="project" value="TreeGrafter"/>
</dbReference>
<dbReference type="RefSeq" id="XP_012670580.1">
    <property type="nucleotide sequence ID" value="XM_012815126.3"/>
</dbReference>
<dbReference type="Gene3D" id="3.40.50.2000">
    <property type="entry name" value="Glycogen Phosphorylase B"/>
    <property type="match status" value="1"/>
</dbReference>
<keyword evidence="6 11" id="KW-1133">Transmembrane helix</keyword>
<dbReference type="Pfam" id="PF08660">
    <property type="entry name" value="Alg14"/>
    <property type="match status" value="1"/>
</dbReference>
<dbReference type="AlphaFoldDB" id="A0A6P3VFE8"/>
<feature type="transmembrane region" description="Helical" evidence="11">
    <location>
        <begin position="117"/>
        <end position="136"/>
    </location>
</feature>
<evidence type="ECO:0000256" key="2">
    <source>
        <dbReference type="ARBA" id="ARBA00009731"/>
    </source>
</evidence>
<name>A0A6P3VFE8_CLUHA</name>
<proteinExistence type="inferred from homology"/>
<protein>
    <recommendedName>
        <fullName evidence="3">UDP-N-acetylglucosamine transferase subunit ALG14</fullName>
    </recommendedName>
    <alternativeName>
        <fullName evidence="10">Asparagine-linked glycosylation 14 homolog</fullName>
    </alternativeName>
    <alternativeName>
        <fullName evidence="9">UDP-N-acetylglucosamine transferase subunit alg14</fullName>
    </alternativeName>
</protein>
<evidence type="ECO:0000256" key="10">
    <source>
        <dbReference type="ARBA" id="ARBA00075041"/>
    </source>
</evidence>
<evidence type="ECO:0000256" key="5">
    <source>
        <dbReference type="ARBA" id="ARBA00022824"/>
    </source>
</evidence>
<evidence type="ECO:0000313" key="13">
    <source>
        <dbReference type="RefSeq" id="XP_012670580.1"/>
    </source>
</evidence>
<evidence type="ECO:0000256" key="7">
    <source>
        <dbReference type="ARBA" id="ARBA00023136"/>
    </source>
</evidence>
<dbReference type="PANTHER" id="PTHR12154">
    <property type="entry name" value="GLYCOSYL TRANSFERASE-RELATED"/>
    <property type="match status" value="1"/>
</dbReference>
<dbReference type="GO" id="GO:0006488">
    <property type="term" value="P:dolichol-linked oligosaccharide biosynthetic process"/>
    <property type="evidence" value="ECO:0007669"/>
    <property type="project" value="InterPro"/>
</dbReference>
<evidence type="ECO:0000313" key="12">
    <source>
        <dbReference type="Proteomes" id="UP000515152"/>
    </source>
</evidence>
<keyword evidence="5" id="KW-0256">Endoplasmic reticulum</keyword>
<dbReference type="OrthoDB" id="17098at2759"/>
<dbReference type="Proteomes" id="UP000515152">
    <property type="component" value="Chromosome 17"/>
</dbReference>
<feature type="transmembrane region" description="Helical" evidence="11">
    <location>
        <begin position="6"/>
        <end position="27"/>
    </location>
</feature>
<keyword evidence="12" id="KW-1185">Reference proteome</keyword>
<dbReference type="GeneID" id="105889328"/>
<keyword evidence="7 11" id="KW-0472">Membrane</keyword>
<dbReference type="NCBIfam" id="NF041549">
    <property type="entry name" value="PssD"/>
    <property type="match status" value="1"/>
</dbReference>
<evidence type="ECO:0000256" key="6">
    <source>
        <dbReference type="ARBA" id="ARBA00022989"/>
    </source>
</evidence>
<feature type="transmembrane region" description="Helical" evidence="11">
    <location>
        <begin position="148"/>
        <end position="167"/>
    </location>
</feature>
<dbReference type="GO" id="GO:0043541">
    <property type="term" value="C:UDP-N-acetylglucosamine transferase complex"/>
    <property type="evidence" value="ECO:0007669"/>
    <property type="project" value="TreeGrafter"/>
</dbReference>
<dbReference type="CTD" id="199857"/>
<evidence type="ECO:0000256" key="1">
    <source>
        <dbReference type="ARBA" id="ARBA00004389"/>
    </source>
</evidence>
<keyword evidence="13" id="KW-0808">Transferase</keyword>
<keyword evidence="4 11" id="KW-0812">Transmembrane</keyword>
<dbReference type="InterPro" id="IPR013969">
    <property type="entry name" value="Oligosacch_biosynth_Alg14"/>
</dbReference>
<reference evidence="13" key="1">
    <citation type="submission" date="2025-08" db="UniProtKB">
        <authorList>
            <consortium name="RefSeq"/>
        </authorList>
    </citation>
    <scope>IDENTIFICATION</scope>
</reference>
<comment type="subcellular location">
    <subcellularLocation>
        <location evidence="1">Endoplasmic reticulum membrane</location>
        <topology evidence="1">Single-pass membrane protein</topology>
    </subcellularLocation>
</comment>
<evidence type="ECO:0000256" key="11">
    <source>
        <dbReference type="SAM" id="Phobius"/>
    </source>
</evidence>
<comment type="subunit">
    <text evidence="8">Forms with ALG13 the active heterodimeric UDP-N-acetylglucosamine transferase complex.</text>
</comment>
<evidence type="ECO:0000256" key="4">
    <source>
        <dbReference type="ARBA" id="ARBA00022692"/>
    </source>
</evidence>
<dbReference type="FunFam" id="3.40.50.2000:FF:000098">
    <property type="entry name" value="UDP-N-acetylglucosamine transferase subunit ALG14 homolog"/>
    <property type="match status" value="1"/>
</dbReference>
<comment type="similarity">
    <text evidence="2">Belongs to the ALG14 family.</text>
</comment>
<evidence type="ECO:0000256" key="3">
    <source>
        <dbReference type="ARBA" id="ARBA00017467"/>
    </source>
</evidence>
<accession>A0A6P3VFE8</accession>
<evidence type="ECO:0000256" key="8">
    <source>
        <dbReference type="ARBA" id="ARBA00063014"/>
    </source>
</evidence>
<sequence>MELQTLLLGVLSGCSLIILCFLVRLFVVLREGPECKPGAKGPVCILVVAGSGGHTTEILRLVGSLSQSYRPRHYAIADTDQMSEDKIRTFESSHGDALKEHQYTIHRIPRSREVRQSWSSSVVSTLYALLYSVPLVFRLRPDVVLCNGPGTCVPLCAAGLLLGMLGLKRVVLVYVESICRVENLSLSGKILYHLADYFFVQWTSLKDKYPKAIYMGRIV</sequence>
<gene>
    <name evidence="13" type="primary">alg14</name>
</gene>
<dbReference type="SUPFAM" id="SSF53756">
    <property type="entry name" value="UDP-Glycosyltransferase/glycogen phosphorylase"/>
    <property type="match status" value="1"/>
</dbReference>
<evidence type="ECO:0000256" key="9">
    <source>
        <dbReference type="ARBA" id="ARBA00067533"/>
    </source>
</evidence>
<dbReference type="KEGG" id="char:105889328"/>
<dbReference type="PANTHER" id="PTHR12154:SF4">
    <property type="entry name" value="UDP-N-ACETYLGLUCOSAMINE TRANSFERASE SUBUNIT ALG14 HOMOLOG"/>
    <property type="match status" value="1"/>
</dbReference>